<dbReference type="RefSeq" id="WP_294897328.1">
    <property type="nucleotide sequence ID" value="NZ_DLUI01000015.1"/>
</dbReference>
<dbReference type="Gene3D" id="1.20.120.30">
    <property type="entry name" value="Aspartate receptor, ligand-binding domain"/>
    <property type="match status" value="1"/>
</dbReference>
<evidence type="ECO:0000313" key="2">
    <source>
        <dbReference type="EMBL" id="DAB39383.1"/>
    </source>
</evidence>
<evidence type="ECO:0000259" key="1">
    <source>
        <dbReference type="Pfam" id="PF13682"/>
    </source>
</evidence>
<evidence type="ECO:0000313" key="3">
    <source>
        <dbReference type="Proteomes" id="UP000228859"/>
    </source>
</evidence>
<reference evidence="2 3" key="1">
    <citation type="journal article" date="2017" name="Front. Microbiol.">
        <title>Comparative Genomic Analysis of the Class Epsilonproteobacteria and Proposed Reclassification to Epsilonbacteraeota (phyl. nov.).</title>
        <authorList>
            <person name="Waite D.W."/>
            <person name="Vanwonterghem I."/>
            <person name="Rinke C."/>
            <person name="Parks D.H."/>
            <person name="Zhang Y."/>
            <person name="Takai K."/>
            <person name="Sievert S.M."/>
            <person name="Simon J."/>
            <person name="Campbell B.J."/>
            <person name="Hanson T.E."/>
            <person name="Woyke T."/>
            <person name="Klotz M.G."/>
            <person name="Hugenholtz P."/>
        </authorList>
    </citation>
    <scope>NUCLEOTIDE SEQUENCE [LARGE SCALE GENOMIC DNA]</scope>
    <source>
        <strain evidence="2">UBA12443</strain>
    </source>
</reference>
<organism evidence="2 3">
    <name type="scientific">Sulfuricurvum kujiense</name>
    <dbReference type="NCBI Taxonomy" id="148813"/>
    <lineage>
        <taxon>Bacteria</taxon>
        <taxon>Pseudomonadati</taxon>
        <taxon>Campylobacterota</taxon>
        <taxon>Epsilonproteobacteria</taxon>
        <taxon>Campylobacterales</taxon>
        <taxon>Sulfurimonadaceae</taxon>
        <taxon>Sulfuricurvum</taxon>
    </lineage>
</organism>
<protein>
    <recommendedName>
        <fullName evidence="1">Chemoreceptor zinc-binding domain-containing protein</fullName>
    </recommendedName>
</protein>
<dbReference type="InterPro" id="IPR025991">
    <property type="entry name" value="Chemoreceptor_zinc-bind_dom"/>
</dbReference>
<name>A0A2D3WRN0_9BACT</name>
<dbReference type="EMBL" id="DLUI01000015">
    <property type="protein sequence ID" value="DAB39383.1"/>
    <property type="molecule type" value="Genomic_DNA"/>
</dbReference>
<dbReference type="Proteomes" id="UP000228859">
    <property type="component" value="Unassembled WGS sequence"/>
</dbReference>
<dbReference type="AlphaFoldDB" id="A0A2D3WRN0"/>
<proteinExistence type="predicted"/>
<feature type="domain" description="Chemoreceptor zinc-binding" evidence="1">
    <location>
        <begin position="17"/>
        <end position="84"/>
    </location>
</feature>
<comment type="caution">
    <text evidence="2">The sequence shown here is derived from an EMBL/GenBank/DDBJ whole genome shotgun (WGS) entry which is preliminary data.</text>
</comment>
<accession>A0A2D3WRN0</accession>
<sequence>MDKTLTLQSLGEAKKAHVKWVQRAKLLIEGMAIDESAIPLNCTDCVFGEWFYSEGQKLNALGNMGCLTDIEKAHFTLHDEYMQIFKIYFSDNGRTLFSKIFNTKKKVSDKEKEIAKDHFLKLQAASDEVLDHIGRLERRLYAIPQSSFDANMSGI</sequence>
<dbReference type="Pfam" id="PF13682">
    <property type="entry name" value="CZB"/>
    <property type="match status" value="1"/>
</dbReference>
<gene>
    <name evidence="2" type="ORF">CFH83_01010</name>
</gene>